<keyword evidence="2" id="KW-1185">Reference proteome</keyword>
<dbReference type="Proteomes" id="UP000031668">
    <property type="component" value="Unassembled WGS sequence"/>
</dbReference>
<protein>
    <submittedName>
        <fullName evidence="1">Uncharacterized protein</fullName>
    </submittedName>
</protein>
<accession>A0A0C2MT97</accession>
<evidence type="ECO:0000313" key="2">
    <source>
        <dbReference type="Proteomes" id="UP000031668"/>
    </source>
</evidence>
<proteinExistence type="predicted"/>
<name>A0A0C2MT97_THEKT</name>
<comment type="caution">
    <text evidence="1">The sequence shown here is derived from an EMBL/GenBank/DDBJ whole genome shotgun (WGS) entry which is preliminary data.</text>
</comment>
<sequence length="101" mass="12111">MAFLPPENAVLDYFRLLSTPLYRDNDTNLLQPLHYLSHKWIRFYIGNIDVGDNSELKSPFNIYFIDKIRKQTLLRDWELYQVLSGIQIKRPGKHEIPKYTR</sequence>
<dbReference type="EMBL" id="JWZT01002036">
    <property type="protein sequence ID" value="KII70526.1"/>
    <property type="molecule type" value="Genomic_DNA"/>
</dbReference>
<evidence type="ECO:0000313" key="1">
    <source>
        <dbReference type="EMBL" id="KII70526.1"/>
    </source>
</evidence>
<organism evidence="1 2">
    <name type="scientific">Thelohanellus kitauei</name>
    <name type="common">Myxosporean</name>
    <dbReference type="NCBI Taxonomy" id="669202"/>
    <lineage>
        <taxon>Eukaryota</taxon>
        <taxon>Metazoa</taxon>
        <taxon>Cnidaria</taxon>
        <taxon>Myxozoa</taxon>
        <taxon>Myxosporea</taxon>
        <taxon>Bivalvulida</taxon>
        <taxon>Platysporina</taxon>
        <taxon>Myxobolidae</taxon>
        <taxon>Thelohanellus</taxon>
    </lineage>
</organism>
<gene>
    <name evidence="1" type="ORF">RF11_14844</name>
</gene>
<reference evidence="1 2" key="1">
    <citation type="journal article" date="2014" name="Genome Biol. Evol.">
        <title>The genome of the myxosporean Thelohanellus kitauei shows adaptations to nutrient acquisition within its fish host.</title>
        <authorList>
            <person name="Yang Y."/>
            <person name="Xiong J."/>
            <person name="Zhou Z."/>
            <person name="Huo F."/>
            <person name="Miao W."/>
            <person name="Ran C."/>
            <person name="Liu Y."/>
            <person name="Zhang J."/>
            <person name="Feng J."/>
            <person name="Wang M."/>
            <person name="Wang M."/>
            <person name="Wang L."/>
            <person name="Yao B."/>
        </authorList>
    </citation>
    <scope>NUCLEOTIDE SEQUENCE [LARGE SCALE GENOMIC DNA]</scope>
    <source>
        <strain evidence="1">Wuqing</strain>
    </source>
</reference>
<dbReference type="AlphaFoldDB" id="A0A0C2MT97"/>